<dbReference type="OrthoDB" id="684544at2759"/>
<dbReference type="InterPro" id="IPR053168">
    <property type="entry name" value="Glutamic_endopeptidase"/>
</dbReference>
<dbReference type="AlphaFoldDB" id="A0A5J9TAX1"/>
<protein>
    <recommendedName>
        <fullName evidence="1">Neprosin PEP catalytic domain-containing protein</fullName>
    </recommendedName>
</protein>
<comment type="caution">
    <text evidence="2">The sequence shown here is derived from an EMBL/GenBank/DDBJ whole genome shotgun (WGS) entry which is preliminary data.</text>
</comment>
<dbReference type="Gramene" id="TVU07721">
    <property type="protein sequence ID" value="TVU07721"/>
    <property type="gene ID" value="EJB05_41088"/>
</dbReference>
<dbReference type="PANTHER" id="PTHR31589">
    <property type="entry name" value="PROTEIN, PUTATIVE (DUF239)-RELATED-RELATED"/>
    <property type="match status" value="1"/>
</dbReference>
<evidence type="ECO:0000259" key="1">
    <source>
        <dbReference type="PROSITE" id="PS52045"/>
    </source>
</evidence>
<organism evidence="2 3">
    <name type="scientific">Eragrostis curvula</name>
    <name type="common">weeping love grass</name>
    <dbReference type="NCBI Taxonomy" id="38414"/>
    <lineage>
        <taxon>Eukaryota</taxon>
        <taxon>Viridiplantae</taxon>
        <taxon>Streptophyta</taxon>
        <taxon>Embryophyta</taxon>
        <taxon>Tracheophyta</taxon>
        <taxon>Spermatophyta</taxon>
        <taxon>Magnoliopsida</taxon>
        <taxon>Liliopsida</taxon>
        <taxon>Poales</taxon>
        <taxon>Poaceae</taxon>
        <taxon>PACMAD clade</taxon>
        <taxon>Chloridoideae</taxon>
        <taxon>Eragrostideae</taxon>
        <taxon>Eragrostidinae</taxon>
        <taxon>Eragrostis</taxon>
    </lineage>
</organism>
<evidence type="ECO:0000313" key="2">
    <source>
        <dbReference type="EMBL" id="TVU07721.1"/>
    </source>
</evidence>
<name>A0A5J9TAX1_9POAL</name>
<dbReference type="Proteomes" id="UP000324897">
    <property type="component" value="Chromosome 3"/>
</dbReference>
<dbReference type="InterPro" id="IPR004314">
    <property type="entry name" value="Neprosin"/>
</dbReference>
<keyword evidence="3" id="KW-1185">Reference proteome</keyword>
<proteinExistence type="predicted"/>
<dbReference type="PANTHER" id="PTHR31589:SF211">
    <property type="entry name" value="OS06G0682600 PROTEIN"/>
    <property type="match status" value="1"/>
</dbReference>
<accession>A0A5J9TAX1</accession>
<gene>
    <name evidence="2" type="ORF">EJB05_41088</name>
</gene>
<dbReference type="Gene3D" id="3.90.1320.10">
    <property type="entry name" value="Outer-capsid protein sigma 3, large lobe"/>
    <property type="match status" value="1"/>
</dbReference>
<evidence type="ECO:0000313" key="3">
    <source>
        <dbReference type="Proteomes" id="UP000324897"/>
    </source>
</evidence>
<dbReference type="PROSITE" id="PS52045">
    <property type="entry name" value="NEPROSIN_PEP_CD"/>
    <property type="match status" value="1"/>
</dbReference>
<feature type="non-terminal residue" evidence="2">
    <location>
        <position position="1"/>
    </location>
</feature>
<reference evidence="2 3" key="1">
    <citation type="journal article" date="2019" name="Sci. Rep.">
        <title>A high-quality genome of Eragrostis curvula grass provides insights into Poaceae evolution and supports new strategies to enhance forage quality.</title>
        <authorList>
            <person name="Carballo J."/>
            <person name="Santos B.A.C.M."/>
            <person name="Zappacosta D."/>
            <person name="Garbus I."/>
            <person name="Selva J.P."/>
            <person name="Gallo C.A."/>
            <person name="Diaz A."/>
            <person name="Albertini E."/>
            <person name="Caccamo M."/>
            <person name="Echenique V."/>
        </authorList>
    </citation>
    <scope>NUCLEOTIDE SEQUENCE [LARGE SCALE GENOMIC DNA]</scope>
    <source>
        <strain evidence="3">cv. Victoria</strain>
        <tissue evidence="2">Leaf</tissue>
    </source>
</reference>
<sequence>MVAYALQQCCILLMQMAILHEMGRRILFVTMALFMMHEAHRTDASRFYPTSQELNPKFHALINKTNLTRRLIDQVYPNTDMVYFAYHGAVLALAQDGYYGFIGTMDMYGLSLTPGQGSAAAVWIQGGGDGTPSNMKYIMIGWDVYPAEYGDSRTHFYTKWTNDGFQSTGCINMKCAGFQPEKGASISPGGVIEHVSSPNGAKQNLNLKIIKDGTSGDWLVHVGINRDPELIGRFPRSLFSGGFADRAAAVTFGGVVAGPITNPPPMGSGHLPTDDKSAASISNIQFIDKNGHAWPLTGDLPKFETNQNAYAVSPVVDGKFFYGGHA</sequence>
<feature type="domain" description="Neprosin PEP catalytic" evidence="1">
    <location>
        <begin position="75"/>
        <end position="326"/>
    </location>
</feature>
<dbReference type="EMBL" id="RWGY01000039">
    <property type="protein sequence ID" value="TVU07721.1"/>
    <property type="molecule type" value="Genomic_DNA"/>
</dbReference>
<dbReference type="Pfam" id="PF03080">
    <property type="entry name" value="Neprosin"/>
    <property type="match status" value="1"/>
</dbReference>